<sequence length="93" mass="10278">MGKTWKRLVTEKSVKGHHSFGRTGRRSWAGSADDMRALGGIGVIHGRSVFPPALLILLLFLVLLLRHTLSSPAIICPHNTQGVFIHQQEKSIQ</sequence>
<dbReference type="AlphaFoldDB" id="A0A6A5FHL5"/>
<protein>
    <submittedName>
        <fullName evidence="2">Uncharacterized protein</fullName>
    </submittedName>
</protein>
<evidence type="ECO:0000313" key="2">
    <source>
        <dbReference type="EMBL" id="KAF1388042.1"/>
    </source>
</evidence>
<organism evidence="2 3">
    <name type="scientific">Perca fluviatilis</name>
    <name type="common">European perch</name>
    <dbReference type="NCBI Taxonomy" id="8168"/>
    <lineage>
        <taxon>Eukaryota</taxon>
        <taxon>Metazoa</taxon>
        <taxon>Chordata</taxon>
        <taxon>Craniata</taxon>
        <taxon>Vertebrata</taxon>
        <taxon>Euteleostomi</taxon>
        <taxon>Actinopterygii</taxon>
        <taxon>Neopterygii</taxon>
        <taxon>Teleostei</taxon>
        <taxon>Neoteleostei</taxon>
        <taxon>Acanthomorphata</taxon>
        <taxon>Eupercaria</taxon>
        <taxon>Perciformes</taxon>
        <taxon>Percoidei</taxon>
        <taxon>Percidae</taxon>
        <taxon>Percinae</taxon>
        <taxon>Perca</taxon>
    </lineage>
</organism>
<keyword evidence="1" id="KW-0472">Membrane</keyword>
<keyword evidence="3" id="KW-1185">Reference proteome</keyword>
<keyword evidence="1" id="KW-0812">Transmembrane</keyword>
<accession>A0A6A5FHL5</accession>
<proteinExistence type="predicted"/>
<dbReference type="Proteomes" id="UP000465112">
    <property type="component" value="Chromosome 7"/>
</dbReference>
<comment type="caution">
    <text evidence="2">The sequence shown here is derived from an EMBL/GenBank/DDBJ whole genome shotgun (WGS) entry which is preliminary data.</text>
</comment>
<evidence type="ECO:0000256" key="1">
    <source>
        <dbReference type="SAM" id="Phobius"/>
    </source>
</evidence>
<dbReference type="EMBL" id="VHII01000007">
    <property type="protein sequence ID" value="KAF1388042.1"/>
    <property type="molecule type" value="Genomic_DNA"/>
</dbReference>
<feature type="transmembrane region" description="Helical" evidence="1">
    <location>
        <begin position="49"/>
        <end position="65"/>
    </location>
</feature>
<gene>
    <name evidence="2" type="ORF">PFLUV_G00086150</name>
</gene>
<reference evidence="2 3" key="1">
    <citation type="submission" date="2019-06" db="EMBL/GenBank/DDBJ databases">
        <title>A chromosome-scale genome assembly of the European perch, Perca fluviatilis.</title>
        <authorList>
            <person name="Roques C."/>
            <person name="Zahm M."/>
            <person name="Cabau C."/>
            <person name="Klopp C."/>
            <person name="Bouchez O."/>
            <person name="Donnadieu C."/>
            <person name="Kuhl H."/>
            <person name="Gislard M."/>
            <person name="Guendouz S."/>
            <person name="Journot L."/>
            <person name="Haffray P."/>
            <person name="Bestin A."/>
            <person name="Morvezen R."/>
            <person name="Feron R."/>
            <person name="Wen M."/>
            <person name="Jouanno E."/>
            <person name="Herpin A."/>
            <person name="Schartl M."/>
            <person name="Postlethwait J."/>
            <person name="Schaerlinger B."/>
            <person name="Chardard D."/>
            <person name="Lecocq T."/>
            <person name="Poncet C."/>
            <person name="Jaffrelo L."/>
            <person name="Lampietro C."/>
            <person name="Guiguen Y."/>
        </authorList>
    </citation>
    <scope>NUCLEOTIDE SEQUENCE [LARGE SCALE GENOMIC DNA]</scope>
    <source>
        <tissue evidence="2">Blood</tissue>
    </source>
</reference>
<evidence type="ECO:0000313" key="3">
    <source>
        <dbReference type="Proteomes" id="UP000465112"/>
    </source>
</evidence>
<name>A0A6A5FHL5_PERFL</name>
<keyword evidence="1" id="KW-1133">Transmembrane helix</keyword>